<proteinExistence type="predicted"/>
<dbReference type="PANTHER" id="PTHR35186:SF4">
    <property type="entry name" value="PRION-INHIBITION AND PROPAGATION HELO DOMAIN-CONTAINING PROTEIN"/>
    <property type="match status" value="1"/>
</dbReference>
<dbReference type="OMA" id="NTEMPFL"/>
<gene>
    <name evidence="1" type="ORF">SMACR_09461</name>
</gene>
<evidence type="ECO:0000313" key="2">
    <source>
        <dbReference type="Proteomes" id="UP000433876"/>
    </source>
</evidence>
<protein>
    <submittedName>
        <fullName evidence="1">Uncharacterized protein</fullName>
    </submittedName>
</protein>
<reference evidence="1 2" key="1">
    <citation type="submission" date="2017-07" db="EMBL/GenBank/DDBJ databases">
        <title>Genome sequence of the Sordaria macrospora wild type strain R19027.</title>
        <authorList>
            <person name="Nowrousian M."/>
            <person name="Teichert I."/>
            <person name="Kueck U."/>
        </authorList>
    </citation>
    <scope>NUCLEOTIDE SEQUENCE [LARGE SCALE GENOMIC DNA]</scope>
    <source>
        <strain evidence="1 2">R19027</strain>
        <tissue evidence="1">Mycelium</tissue>
    </source>
</reference>
<name>A0A8S8ZDK8_SORMA</name>
<dbReference type="VEuPathDB" id="FungiDB:SMAC_09461"/>
<sequence>MNPSALTLAPDSTHVIHNLCVVLKFRRTTSGTQLCCLFDGNDLYHALAAVSTETSNPEVAGHSQVDLTLPFLISRNNGNAAPRAQSCRDHQKALVALGTLIHGLWFGQPLEAQRSWRANFGPDGRETEFTKFNAAAAWQETIGAHDGPIMHNITQRCIYGNFGPTLLSLEDTELIKAVYENVVLKLQMLCKVFD</sequence>
<dbReference type="PANTHER" id="PTHR35186">
    <property type="entry name" value="ANK_REP_REGION DOMAIN-CONTAINING PROTEIN"/>
    <property type="match status" value="1"/>
</dbReference>
<organism evidence="1 2">
    <name type="scientific">Sordaria macrospora</name>
    <dbReference type="NCBI Taxonomy" id="5147"/>
    <lineage>
        <taxon>Eukaryota</taxon>
        <taxon>Fungi</taxon>
        <taxon>Dikarya</taxon>
        <taxon>Ascomycota</taxon>
        <taxon>Pezizomycotina</taxon>
        <taxon>Sordariomycetes</taxon>
        <taxon>Sordariomycetidae</taxon>
        <taxon>Sordariales</taxon>
        <taxon>Sordariaceae</taxon>
        <taxon>Sordaria</taxon>
    </lineage>
</organism>
<evidence type="ECO:0000313" key="1">
    <source>
        <dbReference type="EMBL" id="KAA8628153.1"/>
    </source>
</evidence>
<dbReference type="AlphaFoldDB" id="A0A8S8ZDK8"/>
<comment type="caution">
    <text evidence="1">The sequence shown here is derived from an EMBL/GenBank/DDBJ whole genome shotgun (WGS) entry which is preliminary data.</text>
</comment>
<accession>A0A8S8ZDK8</accession>
<dbReference type="EMBL" id="NMPR01000203">
    <property type="protein sequence ID" value="KAA8628153.1"/>
    <property type="molecule type" value="Genomic_DNA"/>
</dbReference>
<dbReference type="Proteomes" id="UP000433876">
    <property type="component" value="Unassembled WGS sequence"/>
</dbReference>